<sequence length="83" mass="9384">MPVVENELAKLSDEYDVIALAHSEYETTMSWVNENLNGQLRIGFSTPELRDYFKIVGQPITVVLDTSGNIISRTYGEIDLTNF</sequence>
<name>S5DK32_9ACTN</name>
<evidence type="ECO:0008006" key="2">
    <source>
        <dbReference type="Google" id="ProtNLM"/>
    </source>
</evidence>
<dbReference type="SUPFAM" id="SSF52833">
    <property type="entry name" value="Thioredoxin-like"/>
    <property type="match status" value="1"/>
</dbReference>
<dbReference type="AlphaFoldDB" id="S5DK32"/>
<accession>S5DK32</accession>
<organism evidence="1">
    <name type="scientific">Candidatus Actinomarina minuta</name>
    <dbReference type="NCBI Taxonomy" id="1389454"/>
    <lineage>
        <taxon>Bacteria</taxon>
        <taxon>Bacillati</taxon>
        <taxon>Actinomycetota</taxon>
        <taxon>Actinomycetes</taxon>
        <taxon>Candidatus Actinomarinidae</taxon>
        <taxon>Candidatus Actinomarinales</taxon>
        <taxon>Candidatus Actinomarineae</taxon>
        <taxon>Candidatus Actinomarinaceae</taxon>
        <taxon>Candidatus Actinomarina</taxon>
    </lineage>
</organism>
<evidence type="ECO:0000313" key="1">
    <source>
        <dbReference type="EMBL" id="AGQ19119.1"/>
    </source>
</evidence>
<reference evidence="1" key="1">
    <citation type="journal article" date="2013" name="Sci. Rep.">
        <title>Metagenomics uncovers a new group of low GC and ultra-small marine Actinobacteria.</title>
        <authorList>
            <person name="Ghai R."/>
            <person name="Mizuno C.M."/>
            <person name="Picazo A."/>
            <person name="Camacho A."/>
            <person name="Rodriguez-Valera F."/>
        </authorList>
    </citation>
    <scope>NUCLEOTIDE SEQUENCE</scope>
</reference>
<protein>
    <recommendedName>
        <fullName evidence="2">Alkyl hydroperoxide reductase subunit C/ Thiol specific antioxidant domain-containing protein</fullName>
    </recommendedName>
</protein>
<dbReference type="EMBL" id="KC811123">
    <property type="protein sequence ID" value="AGQ19119.1"/>
    <property type="molecule type" value="Genomic_DNA"/>
</dbReference>
<dbReference type="InterPro" id="IPR036249">
    <property type="entry name" value="Thioredoxin-like_sf"/>
</dbReference>
<dbReference type="Gene3D" id="3.40.30.10">
    <property type="entry name" value="Glutaredoxin"/>
    <property type="match status" value="1"/>
</dbReference>
<proteinExistence type="predicted"/>